<dbReference type="PANTHER" id="PTHR33164">
    <property type="entry name" value="TRANSCRIPTIONAL REGULATOR, MARR FAMILY"/>
    <property type="match status" value="1"/>
</dbReference>
<keyword evidence="4" id="KW-1185">Reference proteome</keyword>
<evidence type="ECO:0000256" key="1">
    <source>
        <dbReference type="ARBA" id="ARBA00023125"/>
    </source>
</evidence>
<protein>
    <submittedName>
        <fullName evidence="3">MarR family transcriptional regulator</fullName>
    </submittedName>
</protein>
<gene>
    <name evidence="3" type="ORF">MJA45_02785</name>
</gene>
<dbReference type="SMART" id="SM00347">
    <property type="entry name" value="HTH_MARR"/>
    <property type="match status" value="1"/>
</dbReference>
<dbReference type="GO" id="GO:0003677">
    <property type="term" value="F:DNA binding"/>
    <property type="evidence" value="ECO:0007669"/>
    <property type="project" value="UniProtKB-KW"/>
</dbReference>
<name>A0AA96LF43_9BACL</name>
<dbReference type="KEGG" id="paun:MJA45_02785"/>
<organism evidence="3 4">
    <name type="scientific">Paenibacillus aurantius</name>
    <dbReference type="NCBI Taxonomy" id="2918900"/>
    <lineage>
        <taxon>Bacteria</taxon>
        <taxon>Bacillati</taxon>
        <taxon>Bacillota</taxon>
        <taxon>Bacilli</taxon>
        <taxon>Bacillales</taxon>
        <taxon>Paenibacillaceae</taxon>
        <taxon>Paenibacillus</taxon>
    </lineage>
</organism>
<dbReference type="GO" id="GO:0006950">
    <property type="term" value="P:response to stress"/>
    <property type="evidence" value="ECO:0007669"/>
    <property type="project" value="TreeGrafter"/>
</dbReference>
<evidence type="ECO:0000259" key="2">
    <source>
        <dbReference type="SMART" id="SM00347"/>
    </source>
</evidence>
<dbReference type="PANTHER" id="PTHR33164:SF43">
    <property type="entry name" value="HTH-TYPE TRANSCRIPTIONAL REPRESSOR YETL"/>
    <property type="match status" value="1"/>
</dbReference>
<evidence type="ECO:0000313" key="3">
    <source>
        <dbReference type="EMBL" id="WNQ12004.1"/>
    </source>
</evidence>
<dbReference type="InterPro" id="IPR036390">
    <property type="entry name" value="WH_DNA-bd_sf"/>
</dbReference>
<evidence type="ECO:0000313" key="4">
    <source>
        <dbReference type="Proteomes" id="UP001305702"/>
    </source>
</evidence>
<dbReference type="RefSeq" id="WP_315605781.1">
    <property type="nucleotide sequence ID" value="NZ_CP130318.1"/>
</dbReference>
<keyword evidence="1" id="KW-0238">DNA-binding</keyword>
<dbReference type="GO" id="GO:0003700">
    <property type="term" value="F:DNA-binding transcription factor activity"/>
    <property type="evidence" value="ECO:0007669"/>
    <property type="project" value="InterPro"/>
</dbReference>
<dbReference type="InterPro" id="IPR000835">
    <property type="entry name" value="HTH_MarR-typ"/>
</dbReference>
<dbReference type="Proteomes" id="UP001305702">
    <property type="component" value="Chromosome"/>
</dbReference>
<dbReference type="InterPro" id="IPR036388">
    <property type="entry name" value="WH-like_DNA-bd_sf"/>
</dbReference>
<proteinExistence type="predicted"/>
<dbReference type="InterPro" id="IPR039422">
    <property type="entry name" value="MarR/SlyA-like"/>
</dbReference>
<dbReference type="AlphaFoldDB" id="A0AA96LF43"/>
<sequence length="145" mass="16333">MLEVYFKECLYFSANRLGRIITKMAEDAFASSGVSPTGAFLLMALYEKEGISQKELGQLLHLQPSTVTRLIEKLAAKQLLYSRMDGRLSLIYATDQGKSLEAVLHQCWNKLRGQYKLILGEQGDDLSLQLYEVCNRLEHPTSGSE</sequence>
<dbReference type="SUPFAM" id="SSF46785">
    <property type="entry name" value="Winged helix' DNA-binding domain"/>
    <property type="match status" value="1"/>
</dbReference>
<feature type="domain" description="HTH marR-type" evidence="2">
    <location>
        <begin position="27"/>
        <end position="122"/>
    </location>
</feature>
<dbReference type="Gene3D" id="1.10.10.10">
    <property type="entry name" value="Winged helix-like DNA-binding domain superfamily/Winged helix DNA-binding domain"/>
    <property type="match status" value="1"/>
</dbReference>
<dbReference type="EMBL" id="CP130318">
    <property type="protein sequence ID" value="WNQ12004.1"/>
    <property type="molecule type" value="Genomic_DNA"/>
</dbReference>
<reference evidence="3 4" key="1">
    <citation type="submission" date="2022-02" db="EMBL/GenBank/DDBJ databases">
        <title>Paenibacillus sp. MBLB1776 Whole Genome Shotgun Sequencing.</title>
        <authorList>
            <person name="Hwang C.Y."/>
            <person name="Cho E.-S."/>
            <person name="Seo M.-J."/>
        </authorList>
    </citation>
    <scope>NUCLEOTIDE SEQUENCE [LARGE SCALE GENOMIC DNA]</scope>
    <source>
        <strain evidence="3 4">MBLB1776</strain>
    </source>
</reference>
<dbReference type="Pfam" id="PF01047">
    <property type="entry name" value="MarR"/>
    <property type="match status" value="1"/>
</dbReference>
<accession>A0AA96LF43</accession>